<dbReference type="Proteomes" id="UP000694923">
    <property type="component" value="Unplaced"/>
</dbReference>
<gene>
    <name evidence="3" type="primary">LOC103583678</name>
</gene>
<name>A0ABM0Q469_GALVR</name>
<dbReference type="PANTHER" id="PTHR45711:SF2">
    <property type="entry name" value="H(+)_CL(-) EXCHANGE TRANSPORTER 4"/>
    <property type="match status" value="1"/>
</dbReference>
<evidence type="ECO:0000313" key="2">
    <source>
        <dbReference type="Proteomes" id="UP000694923"/>
    </source>
</evidence>
<protein>
    <submittedName>
        <fullName evidence="3">H(+)/Cl(-) exchange transporter 4-like</fullName>
    </submittedName>
</protein>
<evidence type="ECO:0000256" key="1">
    <source>
        <dbReference type="ARBA" id="ARBA00023065"/>
    </source>
</evidence>
<keyword evidence="1" id="KW-0406">Ion transport</keyword>
<accession>A0ABM0Q469</accession>
<proteinExistence type="predicted"/>
<dbReference type="RefSeq" id="XP_008563160.1">
    <property type="nucleotide sequence ID" value="XM_008564938.1"/>
</dbReference>
<organism evidence="2 3">
    <name type="scientific">Galeopterus variegatus</name>
    <name type="common">Malayan flying lemur</name>
    <name type="synonym">Cynocephalus variegatus</name>
    <dbReference type="NCBI Taxonomy" id="482537"/>
    <lineage>
        <taxon>Eukaryota</taxon>
        <taxon>Metazoa</taxon>
        <taxon>Chordata</taxon>
        <taxon>Craniata</taxon>
        <taxon>Vertebrata</taxon>
        <taxon>Euteleostomi</taxon>
        <taxon>Mammalia</taxon>
        <taxon>Eutheria</taxon>
        <taxon>Euarchontoglires</taxon>
        <taxon>Dermoptera</taxon>
        <taxon>Cynocephalidae</taxon>
        <taxon>Galeopterus</taxon>
    </lineage>
</organism>
<sequence length="145" mass="17079">MSGTGHLMDFLDEPFPDVGTYEDFHTIDWLREKSRDTDRHRKITSKSKESIWEFIKSLLDAWSGWVVMLLIGLLAGMRRARSAPGELRTPMPLGPRRPCARDFLFEMSKSRIHDHIVKQLCFSLCLRWRCGWEEYPKWLRRVSGP</sequence>
<dbReference type="PANTHER" id="PTHR45711">
    <property type="entry name" value="CHLORIDE CHANNEL PROTEIN"/>
    <property type="match status" value="1"/>
</dbReference>
<reference evidence="3" key="1">
    <citation type="submission" date="2025-08" db="UniProtKB">
        <authorList>
            <consortium name="RefSeq"/>
        </authorList>
    </citation>
    <scope>IDENTIFICATION</scope>
</reference>
<keyword evidence="1" id="KW-0813">Transport</keyword>
<dbReference type="GeneID" id="103583678"/>
<keyword evidence="2" id="KW-1185">Reference proteome</keyword>
<evidence type="ECO:0000313" key="3">
    <source>
        <dbReference type="RefSeq" id="XP_008563160.1"/>
    </source>
</evidence>